<reference evidence="2 3" key="1">
    <citation type="submission" date="2019-05" db="EMBL/GenBank/DDBJ databases">
        <title>Emergence of the Ug99 lineage of the wheat stem rust pathogen through somatic hybridization.</title>
        <authorList>
            <person name="Li F."/>
            <person name="Upadhyaya N.M."/>
            <person name="Sperschneider J."/>
            <person name="Matny O."/>
            <person name="Nguyen-Phuc H."/>
            <person name="Mago R."/>
            <person name="Raley C."/>
            <person name="Miller M.E."/>
            <person name="Silverstein K.A.T."/>
            <person name="Henningsen E."/>
            <person name="Hirsch C.D."/>
            <person name="Visser B."/>
            <person name="Pretorius Z.A."/>
            <person name="Steffenson B.J."/>
            <person name="Schwessinger B."/>
            <person name="Dodds P.N."/>
            <person name="Figueroa M."/>
        </authorList>
    </citation>
    <scope>NUCLEOTIDE SEQUENCE [LARGE SCALE GENOMIC DNA]</scope>
    <source>
        <strain evidence="2">21-0</strain>
    </source>
</reference>
<organism evidence="2 3">
    <name type="scientific">Puccinia graminis f. sp. tritici</name>
    <dbReference type="NCBI Taxonomy" id="56615"/>
    <lineage>
        <taxon>Eukaryota</taxon>
        <taxon>Fungi</taxon>
        <taxon>Dikarya</taxon>
        <taxon>Basidiomycota</taxon>
        <taxon>Pucciniomycotina</taxon>
        <taxon>Pucciniomycetes</taxon>
        <taxon>Pucciniales</taxon>
        <taxon>Pucciniaceae</taxon>
        <taxon>Puccinia</taxon>
    </lineage>
</organism>
<dbReference type="EMBL" id="VSWC01000171">
    <property type="protein sequence ID" value="KAA1070645.1"/>
    <property type="molecule type" value="Genomic_DNA"/>
</dbReference>
<evidence type="ECO:0000256" key="1">
    <source>
        <dbReference type="SAM" id="MobiDB-lite"/>
    </source>
</evidence>
<feature type="region of interest" description="Disordered" evidence="1">
    <location>
        <begin position="255"/>
        <end position="287"/>
    </location>
</feature>
<name>A0A5B0M1J1_PUCGR</name>
<gene>
    <name evidence="2" type="ORF">PGT21_019479</name>
</gene>
<evidence type="ECO:0000313" key="2">
    <source>
        <dbReference type="EMBL" id="KAA1070645.1"/>
    </source>
</evidence>
<proteinExistence type="predicted"/>
<keyword evidence="3" id="KW-1185">Reference proteome</keyword>
<feature type="compositionally biased region" description="Low complexity" evidence="1">
    <location>
        <begin position="256"/>
        <end position="270"/>
    </location>
</feature>
<dbReference type="AlphaFoldDB" id="A0A5B0M1J1"/>
<dbReference type="OrthoDB" id="2507825at2759"/>
<sequence>MLSHHQTSPHDYPAGSVTCLIPSAPLHQALLVSNQRLPIQPPADIPTPSPGGSSVPSTILANGGVRTWKPKRTAEEMQLADLIAAEKRARRFRNQADKAAEARQKHATIAANKILKAQKAALTTPWPVTWMEEQTIELLNFVRMFKEDHSQVTGGFIPFGKSFAAYTARPEAFPLLQSFSTATRLSKYRALMDKWKKVKDVVERSGAGGLSPALEAGGVSQEVWDLILDMHGDTSAATGEGLSSLYANYETLLEESPPSVSSGDSGSSDVNEPDSLPTTPAPRKKRLTKYQRLSACLNPAKLALHPDLESDTDLPAELVLEPPGASTGWAGLQGTFPTAVVGGSVANIPGIPATTPLVPRKGTKIKVKLGAAKQSVSHRAPFTVREMYLVTENNNN</sequence>
<comment type="caution">
    <text evidence="2">The sequence shown here is derived from an EMBL/GenBank/DDBJ whole genome shotgun (WGS) entry which is preliminary data.</text>
</comment>
<protein>
    <submittedName>
        <fullName evidence="2">Uncharacterized protein</fullName>
    </submittedName>
</protein>
<accession>A0A5B0M1J1</accession>
<evidence type="ECO:0000313" key="3">
    <source>
        <dbReference type="Proteomes" id="UP000324748"/>
    </source>
</evidence>
<dbReference type="Proteomes" id="UP000324748">
    <property type="component" value="Unassembled WGS sequence"/>
</dbReference>